<dbReference type="PANTHER" id="PTHR43649:SF12">
    <property type="entry name" value="DIACETYLCHITOBIOSE BINDING PROTEIN DASA"/>
    <property type="match status" value="1"/>
</dbReference>
<dbReference type="PANTHER" id="PTHR43649">
    <property type="entry name" value="ARABINOSE-BINDING PROTEIN-RELATED"/>
    <property type="match status" value="1"/>
</dbReference>
<evidence type="ECO:0000313" key="3">
    <source>
        <dbReference type="Proteomes" id="UP001198200"/>
    </source>
</evidence>
<sequence>MRKQVSFALALSMVMTSGMATVANAAADDGKTNVVFWNSWTGGDGDTLEALVNKFNEESDTVHVEMTRTTSFGDMLQTSLPTGEAADLVLLSTNEITRYKSYLRSMDDIWENTGLKEEDFSPAYLSMCYNDDTLYAIPFQISTYMMYYNKDLFEQAGIEEVPTTFDQWTEAAEKISALSTADNPIYGSGLFYCYNGQNQSVIQRFGTDYMITGNEEDGFEANLLDNQAFADAMIWMKNLYDNGYNPQETDIDSMMAAGQIGLMTNGGWLKGTLDASGVNYGIASLPTVTGEDQKEYALGDMSSFMITTSATDETAKAAEEFINWWMTGTGLEACETTQDVDYSNVTPNAEWSISMCYLNAYLPTVNSKEYQAVDVLVDLTPSETAQVQMFTAPGTLFYSDAASCQGDYVEDWVFNGPTDPTYDDVQDFFADYQADLEDYIADYYD</sequence>
<dbReference type="SUPFAM" id="SSF53850">
    <property type="entry name" value="Periplasmic binding protein-like II"/>
    <property type="match status" value="1"/>
</dbReference>
<feature type="chain" id="PRO_5041962614" evidence="1">
    <location>
        <begin position="26"/>
        <end position="445"/>
    </location>
</feature>
<dbReference type="Proteomes" id="UP001198200">
    <property type="component" value="Unassembled WGS sequence"/>
</dbReference>
<dbReference type="InterPro" id="IPR050490">
    <property type="entry name" value="Bact_solute-bd_prot1"/>
</dbReference>
<reference evidence="2 3" key="1">
    <citation type="submission" date="2021-10" db="EMBL/GenBank/DDBJ databases">
        <title>Anaerobic single-cell dispensing facilitates the cultivation of human gut bacteria.</title>
        <authorList>
            <person name="Afrizal A."/>
        </authorList>
    </citation>
    <scope>NUCLEOTIDE SEQUENCE [LARGE SCALE GENOMIC DNA]</scope>
    <source>
        <strain evidence="2 3">CLA-AA-H224</strain>
    </source>
</reference>
<dbReference type="AlphaFoldDB" id="A0AAE3E2R0"/>
<evidence type="ECO:0000313" key="2">
    <source>
        <dbReference type="EMBL" id="MCC2221088.1"/>
    </source>
</evidence>
<gene>
    <name evidence="2" type="ORF">LKD48_05425</name>
</gene>
<comment type="caution">
    <text evidence="2">The sequence shown here is derived from an EMBL/GenBank/DDBJ whole genome shotgun (WGS) entry which is preliminary data.</text>
</comment>
<feature type="signal peptide" evidence="1">
    <location>
        <begin position="1"/>
        <end position="25"/>
    </location>
</feature>
<protein>
    <submittedName>
        <fullName evidence="2">Extracellular solute-binding protein</fullName>
    </submittedName>
</protein>
<name>A0AAE3E2R0_9FIRM</name>
<dbReference type="RefSeq" id="WP_227102147.1">
    <property type="nucleotide sequence ID" value="NZ_JAJEQN010000010.1"/>
</dbReference>
<keyword evidence="3" id="KW-1185">Reference proteome</keyword>
<dbReference type="EMBL" id="JAJEQN010000010">
    <property type="protein sequence ID" value="MCC2221088.1"/>
    <property type="molecule type" value="Genomic_DNA"/>
</dbReference>
<accession>A0AAE3E2R0</accession>
<keyword evidence="1" id="KW-0732">Signal</keyword>
<dbReference type="InterPro" id="IPR006059">
    <property type="entry name" value="SBP"/>
</dbReference>
<organism evidence="2 3">
    <name type="scientific">Anthropogastromicrobium aceti</name>
    <dbReference type="NCBI Taxonomy" id="2981768"/>
    <lineage>
        <taxon>Bacteria</taxon>
        <taxon>Bacillati</taxon>
        <taxon>Bacillota</taxon>
        <taxon>Clostridia</taxon>
        <taxon>Lachnospirales</taxon>
        <taxon>Lachnospiraceae</taxon>
        <taxon>Anthropogastromicrobium</taxon>
    </lineage>
</organism>
<evidence type="ECO:0000256" key="1">
    <source>
        <dbReference type="SAM" id="SignalP"/>
    </source>
</evidence>
<proteinExistence type="predicted"/>
<dbReference type="Pfam" id="PF13416">
    <property type="entry name" value="SBP_bac_8"/>
    <property type="match status" value="1"/>
</dbReference>
<dbReference type="Gene3D" id="3.40.190.10">
    <property type="entry name" value="Periplasmic binding protein-like II"/>
    <property type="match status" value="1"/>
</dbReference>